<dbReference type="AlphaFoldDB" id="A0A6A4H4B0"/>
<dbReference type="EMBL" id="ML769604">
    <property type="protein sequence ID" value="KAE9392115.1"/>
    <property type="molecule type" value="Genomic_DNA"/>
</dbReference>
<protein>
    <submittedName>
        <fullName evidence="2">Uncharacterized protein</fullName>
    </submittedName>
</protein>
<feature type="region of interest" description="Disordered" evidence="1">
    <location>
        <begin position="1"/>
        <end position="224"/>
    </location>
</feature>
<feature type="compositionally biased region" description="Low complexity" evidence="1">
    <location>
        <begin position="1"/>
        <end position="24"/>
    </location>
</feature>
<feature type="compositionally biased region" description="Basic and acidic residues" evidence="1">
    <location>
        <begin position="203"/>
        <end position="224"/>
    </location>
</feature>
<dbReference type="OrthoDB" id="2500073at2759"/>
<dbReference type="Proteomes" id="UP000799118">
    <property type="component" value="Unassembled WGS sequence"/>
</dbReference>
<keyword evidence="3" id="KW-1185">Reference proteome</keyword>
<feature type="compositionally biased region" description="Polar residues" evidence="1">
    <location>
        <begin position="25"/>
        <end position="35"/>
    </location>
</feature>
<evidence type="ECO:0000313" key="3">
    <source>
        <dbReference type="Proteomes" id="UP000799118"/>
    </source>
</evidence>
<name>A0A6A4H4B0_9AGAR</name>
<feature type="compositionally biased region" description="Low complexity" evidence="1">
    <location>
        <begin position="126"/>
        <end position="153"/>
    </location>
</feature>
<organism evidence="2 3">
    <name type="scientific">Gymnopus androsaceus JB14</name>
    <dbReference type="NCBI Taxonomy" id="1447944"/>
    <lineage>
        <taxon>Eukaryota</taxon>
        <taxon>Fungi</taxon>
        <taxon>Dikarya</taxon>
        <taxon>Basidiomycota</taxon>
        <taxon>Agaricomycotina</taxon>
        <taxon>Agaricomycetes</taxon>
        <taxon>Agaricomycetidae</taxon>
        <taxon>Agaricales</taxon>
        <taxon>Marasmiineae</taxon>
        <taxon>Omphalotaceae</taxon>
        <taxon>Gymnopus</taxon>
    </lineage>
</organism>
<gene>
    <name evidence="2" type="ORF">BT96DRAFT_1000661</name>
</gene>
<accession>A0A6A4H4B0</accession>
<feature type="compositionally biased region" description="Polar residues" evidence="1">
    <location>
        <begin position="154"/>
        <end position="170"/>
    </location>
</feature>
<feature type="compositionally biased region" description="Basic and acidic residues" evidence="1">
    <location>
        <begin position="73"/>
        <end position="113"/>
    </location>
</feature>
<proteinExistence type="predicted"/>
<reference evidence="2" key="1">
    <citation type="journal article" date="2019" name="Environ. Microbiol.">
        <title>Fungal ecological strategies reflected in gene transcription - a case study of two litter decomposers.</title>
        <authorList>
            <person name="Barbi F."/>
            <person name="Kohler A."/>
            <person name="Barry K."/>
            <person name="Baskaran P."/>
            <person name="Daum C."/>
            <person name="Fauchery L."/>
            <person name="Ihrmark K."/>
            <person name="Kuo A."/>
            <person name="LaButti K."/>
            <person name="Lipzen A."/>
            <person name="Morin E."/>
            <person name="Grigoriev I.V."/>
            <person name="Henrissat B."/>
            <person name="Lindahl B."/>
            <person name="Martin F."/>
        </authorList>
    </citation>
    <scope>NUCLEOTIDE SEQUENCE</scope>
    <source>
        <strain evidence="2">JB14</strain>
    </source>
</reference>
<evidence type="ECO:0000313" key="2">
    <source>
        <dbReference type="EMBL" id="KAE9392115.1"/>
    </source>
</evidence>
<sequence>MSSTTSVPKATPTTTAPNPTPSQSDHTLTSPNLNPATELDNVDENGYPEQRHSGAVGYGPNYNQGVGFSEKLGGLKEQVKGTLTKNHDLKEEEQDLNKNDPFKTADEGDKKEESTDDSADADKPTPTKSSSASSPSPNTTSNPNTSTPNASAAFGTSNTSAPPQPQSQTSTKRDAQGQELSSGAPASATESGSGMKKPSNVKQIDESQSRTEPGDIAREAVGDV</sequence>
<evidence type="ECO:0000256" key="1">
    <source>
        <dbReference type="SAM" id="MobiDB-lite"/>
    </source>
</evidence>